<dbReference type="Gramene" id="PHT93283">
    <property type="protein sequence ID" value="PHT93283"/>
    <property type="gene ID" value="T459_01165"/>
</dbReference>
<dbReference type="AlphaFoldDB" id="A0A2G3AGI6"/>
<dbReference type="EMBL" id="AYRZ02000001">
    <property type="protein sequence ID" value="PHT93283.1"/>
    <property type="molecule type" value="Genomic_DNA"/>
</dbReference>
<protein>
    <submittedName>
        <fullName evidence="1">Uncharacterized protein</fullName>
    </submittedName>
</protein>
<dbReference type="Proteomes" id="UP000222542">
    <property type="component" value="Unassembled WGS sequence"/>
</dbReference>
<reference evidence="1 2" key="1">
    <citation type="journal article" date="2014" name="Nat. Genet.">
        <title>Genome sequence of the hot pepper provides insights into the evolution of pungency in Capsicum species.</title>
        <authorList>
            <person name="Kim S."/>
            <person name="Park M."/>
            <person name="Yeom S.I."/>
            <person name="Kim Y.M."/>
            <person name="Lee J.M."/>
            <person name="Lee H.A."/>
            <person name="Seo E."/>
            <person name="Choi J."/>
            <person name="Cheong K."/>
            <person name="Kim K.T."/>
            <person name="Jung K."/>
            <person name="Lee G.W."/>
            <person name="Oh S.K."/>
            <person name="Bae C."/>
            <person name="Kim S.B."/>
            <person name="Lee H.Y."/>
            <person name="Kim S.Y."/>
            <person name="Kim M.S."/>
            <person name="Kang B.C."/>
            <person name="Jo Y.D."/>
            <person name="Yang H.B."/>
            <person name="Jeong H.J."/>
            <person name="Kang W.H."/>
            <person name="Kwon J.K."/>
            <person name="Shin C."/>
            <person name="Lim J.Y."/>
            <person name="Park J.H."/>
            <person name="Huh J.H."/>
            <person name="Kim J.S."/>
            <person name="Kim B.D."/>
            <person name="Cohen O."/>
            <person name="Paran I."/>
            <person name="Suh M.C."/>
            <person name="Lee S.B."/>
            <person name="Kim Y.K."/>
            <person name="Shin Y."/>
            <person name="Noh S.J."/>
            <person name="Park J."/>
            <person name="Seo Y.S."/>
            <person name="Kwon S.Y."/>
            <person name="Kim H.A."/>
            <person name="Park J.M."/>
            <person name="Kim H.J."/>
            <person name="Choi S.B."/>
            <person name="Bosland P.W."/>
            <person name="Reeves G."/>
            <person name="Jo S.H."/>
            <person name="Lee B.W."/>
            <person name="Cho H.T."/>
            <person name="Choi H.S."/>
            <person name="Lee M.S."/>
            <person name="Yu Y."/>
            <person name="Do Choi Y."/>
            <person name="Park B.S."/>
            <person name="van Deynze A."/>
            <person name="Ashrafi H."/>
            <person name="Hill T."/>
            <person name="Kim W.T."/>
            <person name="Pai H.S."/>
            <person name="Ahn H.K."/>
            <person name="Yeam I."/>
            <person name="Giovannoni J.J."/>
            <person name="Rose J.K."/>
            <person name="Sorensen I."/>
            <person name="Lee S.J."/>
            <person name="Kim R.W."/>
            <person name="Choi I.Y."/>
            <person name="Choi B.S."/>
            <person name="Lim J.S."/>
            <person name="Lee Y.H."/>
            <person name="Choi D."/>
        </authorList>
    </citation>
    <scope>NUCLEOTIDE SEQUENCE [LARGE SCALE GENOMIC DNA]</scope>
    <source>
        <strain evidence="2">cv. CM334</strain>
    </source>
</reference>
<reference evidence="1 2" key="2">
    <citation type="journal article" date="2017" name="Genome Biol.">
        <title>New reference genome sequences of hot pepper reveal the massive evolution of plant disease-resistance genes by retroduplication.</title>
        <authorList>
            <person name="Kim S."/>
            <person name="Park J."/>
            <person name="Yeom S.I."/>
            <person name="Kim Y.M."/>
            <person name="Seo E."/>
            <person name="Kim K.T."/>
            <person name="Kim M.S."/>
            <person name="Lee J.M."/>
            <person name="Cheong K."/>
            <person name="Shin H.S."/>
            <person name="Kim S.B."/>
            <person name="Han K."/>
            <person name="Lee J."/>
            <person name="Park M."/>
            <person name="Lee H.A."/>
            <person name="Lee H.Y."/>
            <person name="Lee Y."/>
            <person name="Oh S."/>
            <person name="Lee J.H."/>
            <person name="Choi E."/>
            <person name="Choi E."/>
            <person name="Lee S.E."/>
            <person name="Jeon J."/>
            <person name="Kim H."/>
            <person name="Choi G."/>
            <person name="Song H."/>
            <person name="Lee J."/>
            <person name="Lee S.C."/>
            <person name="Kwon J.K."/>
            <person name="Lee H.Y."/>
            <person name="Koo N."/>
            <person name="Hong Y."/>
            <person name="Kim R.W."/>
            <person name="Kang W.H."/>
            <person name="Huh J.H."/>
            <person name="Kang B.C."/>
            <person name="Yang T.J."/>
            <person name="Lee Y.H."/>
            <person name="Bennetzen J.L."/>
            <person name="Choi D."/>
        </authorList>
    </citation>
    <scope>NUCLEOTIDE SEQUENCE [LARGE SCALE GENOMIC DNA]</scope>
    <source>
        <strain evidence="2">cv. CM334</strain>
    </source>
</reference>
<gene>
    <name evidence="1" type="ORF">T459_01165</name>
</gene>
<keyword evidence="2" id="KW-1185">Reference proteome</keyword>
<sequence length="68" mass="7175">MCGVANVALLASAAPFRAPFPSHTTSCGTAQIEPGVDVPYVCCPPKLDIDPSEVPYCKFPPVTKPRIC</sequence>
<name>A0A2G3AGI6_CAPAN</name>
<evidence type="ECO:0000313" key="2">
    <source>
        <dbReference type="Proteomes" id="UP000222542"/>
    </source>
</evidence>
<accession>A0A2G3AGI6</accession>
<comment type="caution">
    <text evidence="1">The sequence shown here is derived from an EMBL/GenBank/DDBJ whole genome shotgun (WGS) entry which is preliminary data.</text>
</comment>
<proteinExistence type="predicted"/>
<organism evidence="1 2">
    <name type="scientific">Capsicum annuum</name>
    <name type="common">Capsicum pepper</name>
    <dbReference type="NCBI Taxonomy" id="4072"/>
    <lineage>
        <taxon>Eukaryota</taxon>
        <taxon>Viridiplantae</taxon>
        <taxon>Streptophyta</taxon>
        <taxon>Embryophyta</taxon>
        <taxon>Tracheophyta</taxon>
        <taxon>Spermatophyta</taxon>
        <taxon>Magnoliopsida</taxon>
        <taxon>eudicotyledons</taxon>
        <taxon>Gunneridae</taxon>
        <taxon>Pentapetalae</taxon>
        <taxon>asterids</taxon>
        <taxon>lamiids</taxon>
        <taxon>Solanales</taxon>
        <taxon>Solanaceae</taxon>
        <taxon>Solanoideae</taxon>
        <taxon>Capsiceae</taxon>
        <taxon>Capsicum</taxon>
    </lineage>
</organism>
<evidence type="ECO:0000313" key="1">
    <source>
        <dbReference type="EMBL" id="PHT93283.1"/>
    </source>
</evidence>